<name>J0LK96_AURST</name>
<gene>
    <name evidence="2" type="ORF">AURDEDRAFT_169543</name>
</gene>
<organism evidence="2 3">
    <name type="scientific">Auricularia subglabra (strain TFB-10046 / SS5)</name>
    <name type="common">White-rot fungus</name>
    <name type="synonym">Auricularia delicata (strain TFB10046)</name>
    <dbReference type="NCBI Taxonomy" id="717982"/>
    <lineage>
        <taxon>Eukaryota</taxon>
        <taxon>Fungi</taxon>
        <taxon>Dikarya</taxon>
        <taxon>Basidiomycota</taxon>
        <taxon>Agaricomycotina</taxon>
        <taxon>Agaricomycetes</taxon>
        <taxon>Auriculariales</taxon>
        <taxon>Auriculariaceae</taxon>
        <taxon>Auricularia</taxon>
    </lineage>
</organism>
<proteinExistence type="predicted"/>
<feature type="compositionally biased region" description="Basic and acidic residues" evidence="1">
    <location>
        <begin position="114"/>
        <end position="125"/>
    </location>
</feature>
<evidence type="ECO:0000313" key="2">
    <source>
        <dbReference type="EMBL" id="EJD41383.1"/>
    </source>
</evidence>
<feature type="region of interest" description="Disordered" evidence="1">
    <location>
        <begin position="34"/>
        <end position="62"/>
    </location>
</feature>
<evidence type="ECO:0000313" key="3">
    <source>
        <dbReference type="Proteomes" id="UP000006514"/>
    </source>
</evidence>
<accession>J0LK96</accession>
<feature type="region of interest" description="Disordered" evidence="1">
    <location>
        <begin position="102"/>
        <end position="195"/>
    </location>
</feature>
<reference evidence="3" key="1">
    <citation type="journal article" date="2012" name="Science">
        <title>The Paleozoic origin of enzymatic lignin decomposition reconstructed from 31 fungal genomes.</title>
        <authorList>
            <person name="Floudas D."/>
            <person name="Binder M."/>
            <person name="Riley R."/>
            <person name="Barry K."/>
            <person name="Blanchette R.A."/>
            <person name="Henrissat B."/>
            <person name="Martinez A.T."/>
            <person name="Otillar R."/>
            <person name="Spatafora J.W."/>
            <person name="Yadav J.S."/>
            <person name="Aerts A."/>
            <person name="Benoit I."/>
            <person name="Boyd A."/>
            <person name="Carlson A."/>
            <person name="Copeland A."/>
            <person name="Coutinho P.M."/>
            <person name="de Vries R.P."/>
            <person name="Ferreira P."/>
            <person name="Findley K."/>
            <person name="Foster B."/>
            <person name="Gaskell J."/>
            <person name="Glotzer D."/>
            <person name="Gorecki P."/>
            <person name="Heitman J."/>
            <person name="Hesse C."/>
            <person name="Hori C."/>
            <person name="Igarashi K."/>
            <person name="Jurgens J.A."/>
            <person name="Kallen N."/>
            <person name="Kersten P."/>
            <person name="Kohler A."/>
            <person name="Kuees U."/>
            <person name="Kumar T.K.A."/>
            <person name="Kuo A."/>
            <person name="LaButti K."/>
            <person name="Larrondo L.F."/>
            <person name="Lindquist E."/>
            <person name="Ling A."/>
            <person name="Lombard V."/>
            <person name="Lucas S."/>
            <person name="Lundell T."/>
            <person name="Martin R."/>
            <person name="McLaughlin D.J."/>
            <person name="Morgenstern I."/>
            <person name="Morin E."/>
            <person name="Murat C."/>
            <person name="Nagy L.G."/>
            <person name="Nolan M."/>
            <person name="Ohm R.A."/>
            <person name="Patyshakuliyeva A."/>
            <person name="Rokas A."/>
            <person name="Ruiz-Duenas F.J."/>
            <person name="Sabat G."/>
            <person name="Salamov A."/>
            <person name="Samejima M."/>
            <person name="Schmutz J."/>
            <person name="Slot J.C."/>
            <person name="St John F."/>
            <person name="Stenlid J."/>
            <person name="Sun H."/>
            <person name="Sun S."/>
            <person name="Syed K."/>
            <person name="Tsang A."/>
            <person name="Wiebenga A."/>
            <person name="Young D."/>
            <person name="Pisabarro A."/>
            <person name="Eastwood D.C."/>
            <person name="Martin F."/>
            <person name="Cullen D."/>
            <person name="Grigoriev I.V."/>
            <person name="Hibbett D.S."/>
        </authorList>
    </citation>
    <scope>NUCLEOTIDE SEQUENCE [LARGE SCALE GENOMIC DNA]</scope>
    <source>
        <strain evidence="3">TFB10046</strain>
    </source>
</reference>
<dbReference type="Proteomes" id="UP000006514">
    <property type="component" value="Unassembled WGS sequence"/>
</dbReference>
<sequence length="271" mass="28931">MSRKAASLLTLPDLDEPMPWDILDCTWTLPDEPVHKPMPVAEGERTARPSPTRAKFAPQTRALTPDLRLVTAALLALPEGSPAPAAPKNKSHITAANAATNALGPLPNMAPPAAEKENIEPERRGRSSTKRGLYSSIAPTFPPQRRRAVAVSFAAPVAPDSPESSPEPSPVRTTRSGPRAGRPTNTKQLVQDDDLPPLGLAMAAIDSPAGAPVRTLRRVGGGRLPTAALRPRVRRAVNVSSPLSDTDLYDADEEEDWSRALPNASTARRDD</sequence>
<dbReference type="KEGG" id="adl:AURDEDRAFT_169543"/>
<dbReference type="AlphaFoldDB" id="J0LK96"/>
<dbReference type="InParanoid" id="J0LK96"/>
<dbReference type="EMBL" id="JH687793">
    <property type="protein sequence ID" value="EJD41383.1"/>
    <property type="molecule type" value="Genomic_DNA"/>
</dbReference>
<feature type="compositionally biased region" description="Low complexity" evidence="1">
    <location>
        <begin position="149"/>
        <end position="176"/>
    </location>
</feature>
<feature type="region of interest" description="Disordered" evidence="1">
    <location>
        <begin position="239"/>
        <end position="271"/>
    </location>
</feature>
<evidence type="ECO:0000256" key="1">
    <source>
        <dbReference type="SAM" id="MobiDB-lite"/>
    </source>
</evidence>
<keyword evidence="3" id="KW-1185">Reference proteome</keyword>
<feature type="compositionally biased region" description="Acidic residues" evidence="1">
    <location>
        <begin position="247"/>
        <end position="256"/>
    </location>
</feature>
<protein>
    <submittedName>
        <fullName evidence="2">Uncharacterized protein</fullName>
    </submittedName>
</protein>